<dbReference type="Pfam" id="PF21082">
    <property type="entry name" value="MS_channel_3rd"/>
    <property type="match status" value="1"/>
</dbReference>
<comment type="subcellular location">
    <subcellularLocation>
        <location evidence="7">Cell inner membrane</location>
        <topology evidence="7">Multi-pass membrane protein</topology>
    </subcellularLocation>
    <subcellularLocation>
        <location evidence="1">Cell membrane</location>
        <topology evidence="1">Multi-pass membrane protein</topology>
    </subcellularLocation>
</comment>
<keyword evidence="3" id="KW-1003">Cell membrane</keyword>
<dbReference type="PANTHER" id="PTHR30221">
    <property type="entry name" value="SMALL-CONDUCTANCE MECHANOSENSITIVE CHANNEL"/>
    <property type="match status" value="1"/>
</dbReference>
<comment type="subunit">
    <text evidence="7">Homoheptamer.</text>
</comment>
<dbReference type="SUPFAM" id="SSF82861">
    <property type="entry name" value="Mechanosensitive channel protein MscS (YggB), transmembrane region"/>
    <property type="match status" value="1"/>
</dbReference>
<evidence type="ECO:0000256" key="3">
    <source>
        <dbReference type="ARBA" id="ARBA00022475"/>
    </source>
</evidence>
<comment type="function">
    <text evidence="7">Mechanosensitive channel that participates in the regulation of osmotic pressure changes within the cell, opening in response to stretch forces in the membrane lipid bilayer, without the need for other proteins. Contributes to normal resistance to hypoosmotic shock. Forms an ion channel of 1.0 nanosiemens conductance with a slight preference for anions.</text>
</comment>
<evidence type="ECO:0000256" key="1">
    <source>
        <dbReference type="ARBA" id="ARBA00004651"/>
    </source>
</evidence>
<evidence type="ECO:0000313" key="11">
    <source>
        <dbReference type="Proteomes" id="UP000294887"/>
    </source>
</evidence>
<dbReference type="SUPFAM" id="SSF50182">
    <property type="entry name" value="Sm-like ribonucleoproteins"/>
    <property type="match status" value="1"/>
</dbReference>
<keyword evidence="11" id="KW-1185">Reference proteome</keyword>
<keyword evidence="7" id="KW-0406">Ion transport</keyword>
<dbReference type="InterPro" id="IPR011066">
    <property type="entry name" value="MscS_channel_C_sf"/>
</dbReference>
<comment type="caution">
    <text evidence="7">Lacks conserved residue(s) required for the propagation of feature annotation.</text>
</comment>
<evidence type="ECO:0000256" key="2">
    <source>
        <dbReference type="ARBA" id="ARBA00008017"/>
    </source>
</evidence>
<gene>
    <name evidence="10" type="ORF">EV695_0302</name>
</gene>
<feature type="domain" description="Mechanosensitive ion channel MscS C-terminal" evidence="9">
    <location>
        <begin position="365"/>
        <end position="447"/>
    </location>
</feature>
<feature type="transmembrane region" description="Helical" evidence="7">
    <location>
        <begin position="205"/>
        <end position="226"/>
    </location>
</feature>
<keyword evidence="6 7" id="KW-0472">Membrane</keyword>
<feature type="domain" description="Mechanosensitive ion channel MscS" evidence="8">
    <location>
        <begin position="292"/>
        <end position="358"/>
    </location>
</feature>
<dbReference type="InterPro" id="IPR023408">
    <property type="entry name" value="MscS_beta-dom_sf"/>
</dbReference>
<dbReference type="InterPro" id="IPR049278">
    <property type="entry name" value="MS_channel_C"/>
</dbReference>
<dbReference type="Proteomes" id="UP000294887">
    <property type="component" value="Unassembled WGS sequence"/>
</dbReference>
<evidence type="ECO:0000313" key="10">
    <source>
        <dbReference type="EMBL" id="TCJ88448.1"/>
    </source>
</evidence>
<evidence type="ECO:0000256" key="7">
    <source>
        <dbReference type="RuleBase" id="RU369025"/>
    </source>
</evidence>
<evidence type="ECO:0000259" key="9">
    <source>
        <dbReference type="Pfam" id="PF21082"/>
    </source>
</evidence>
<reference evidence="10 11" key="1">
    <citation type="submission" date="2019-03" db="EMBL/GenBank/DDBJ databases">
        <title>Genomic Encyclopedia of Type Strains, Phase IV (KMG-IV): sequencing the most valuable type-strain genomes for metagenomic binning, comparative biology and taxonomic classification.</title>
        <authorList>
            <person name="Goeker M."/>
        </authorList>
    </citation>
    <scope>NUCLEOTIDE SEQUENCE [LARGE SCALE GENOMIC DNA]</scope>
    <source>
        <strain evidence="10 11">DSM 24830</strain>
    </source>
</reference>
<keyword evidence="7" id="KW-0813">Transport</keyword>
<sequence length="463" mass="51416">MLALRVDPLTKCELEVEAKEWVSLLREKIKEISNAKVAAFYKKQEIKKSKVVDASLEKIKTAKEANDSEKIKAADKVVEEAQKEAEEIEKISTEDSSVQEAIAVATDKAIDEGKTIAPEENTTAAKTDTKIALDKYASSLTTQRTALLDRLKVVLTEYAAKGGDIKEYNTYIEAVSGITLDVTDFSATWTTISGWLSSAEGGLRWLVNFIKFIVIITVFYILSLLAGKAARRVLSKSSHTTTLLRNFLIMTARRLTLIIGFFIGLSALEINIGPVLAIIGAAGFVIALALQNSLSNFASGILMLIYRPFDIGDFVNVASTPGTVESMNLLSTQLRTSDNQLVVVPNNSVWGDVIINVTGITERRIDLVFGIGYSDDVDKAHQILEDIVNENELVLKEPEAKIRLHELADSSVNFICRPWVKPEDYWDVYWGITREVKRRFDAEGISIPFPQQDIHIIQDQTEK</sequence>
<dbReference type="AlphaFoldDB" id="A0A4R1F9B3"/>
<comment type="similarity">
    <text evidence="2 7">Belongs to the MscS (TC 1.A.23) family.</text>
</comment>
<keyword evidence="4 7" id="KW-0812">Transmembrane</keyword>
<name>A0A4R1F9B3_9GAMM</name>
<evidence type="ECO:0000256" key="6">
    <source>
        <dbReference type="ARBA" id="ARBA00023136"/>
    </source>
</evidence>
<dbReference type="Pfam" id="PF00924">
    <property type="entry name" value="MS_channel_2nd"/>
    <property type="match status" value="1"/>
</dbReference>
<proteinExistence type="inferred from homology"/>
<dbReference type="InterPro" id="IPR011014">
    <property type="entry name" value="MscS_channel_TM-2"/>
</dbReference>
<dbReference type="GO" id="GO:0005886">
    <property type="term" value="C:plasma membrane"/>
    <property type="evidence" value="ECO:0007669"/>
    <property type="project" value="UniProtKB-SubCell"/>
</dbReference>
<comment type="caution">
    <text evidence="10">The sequence shown here is derived from an EMBL/GenBank/DDBJ whole genome shotgun (WGS) entry which is preliminary data.</text>
</comment>
<dbReference type="GO" id="GO:0008381">
    <property type="term" value="F:mechanosensitive monoatomic ion channel activity"/>
    <property type="evidence" value="ECO:0007669"/>
    <property type="project" value="InterPro"/>
</dbReference>
<keyword evidence="5 7" id="KW-1133">Transmembrane helix</keyword>
<dbReference type="PANTHER" id="PTHR30221:SF1">
    <property type="entry name" value="SMALL-CONDUCTANCE MECHANOSENSITIVE CHANNEL"/>
    <property type="match status" value="1"/>
</dbReference>
<dbReference type="Gene3D" id="1.10.287.1260">
    <property type="match status" value="1"/>
</dbReference>
<dbReference type="OrthoDB" id="9809206at2"/>
<evidence type="ECO:0000256" key="5">
    <source>
        <dbReference type="ARBA" id="ARBA00022989"/>
    </source>
</evidence>
<dbReference type="InterPro" id="IPR045275">
    <property type="entry name" value="MscS_archaea/bacteria_type"/>
</dbReference>
<evidence type="ECO:0000259" key="8">
    <source>
        <dbReference type="Pfam" id="PF00924"/>
    </source>
</evidence>
<dbReference type="RefSeq" id="WP_131904143.1">
    <property type="nucleotide sequence ID" value="NZ_BAAAFU010000008.1"/>
</dbReference>
<evidence type="ECO:0000256" key="4">
    <source>
        <dbReference type="ARBA" id="ARBA00022692"/>
    </source>
</evidence>
<organism evidence="10 11">
    <name type="scientific">Cocleimonas flava</name>
    <dbReference type="NCBI Taxonomy" id="634765"/>
    <lineage>
        <taxon>Bacteria</taxon>
        <taxon>Pseudomonadati</taxon>
        <taxon>Pseudomonadota</taxon>
        <taxon>Gammaproteobacteria</taxon>
        <taxon>Thiotrichales</taxon>
        <taxon>Thiotrichaceae</taxon>
        <taxon>Cocleimonas</taxon>
    </lineage>
</organism>
<dbReference type="EMBL" id="SMFQ01000002">
    <property type="protein sequence ID" value="TCJ88448.1"/>
    <property type="molecule type" value="Genomic_DNA"/>
</dbReference>
<dbReference type="Gene3D" id="3.30.70.100">
    <property type="match status" value="1"/>
</dbReference>
<dbReference type="InterPro" id="IPR006685">
    <property type="entry name" value="MscS_channel_2nd"/>
</dbReference>
<accession>A0A4R1F9B3</accession>
<protein>
    <recommendedName>
        <fullName evidence="7">Small-conductance mechanosensitive channel</fullName>
    </recommendedName>
</protein>
<dbReference type="Gene3D" id="2.30.30.60">
    <property type="match status" value="1"/>
</dbReference>
<keyword evidence="7" id="KW-0407">Ion channel</keyword>
<dbReference type="SUPFAM" id="SSF82689">
    <property type="entry name" value="Mechanosensitive channel protein MscS (YggB), C-terminal domain"/>
    <property type="match status" value="1"/>
</dbReference>
<dbReference type="InterPro" id="IPR010920">
    <property type="entry name" value="LSM_dom_sf"/>
</dbReference>
<keyword evidence="7" id="KW-0997">Cell inner membrane</keyword>